<gene>
    <name evidence="2" type="ORF">B9Z65_4439</name>
</gene>
<evidence type="ECO:0000313" key="3">
    <source>
        <dbReference type="Proteomes" id="UP000243723"/>
    </source>
</evidence>
<proteinExistence type="predicted"/>
<dbReference type="AlphaFoldDB" id="A0A2P7Z2S8"/>
<sequence length="202" mass="22763">MDKRSTPVVLRPPNSTEHPDYSPPPMSFLEGKWHVTHSTLPMWKSKRNVTITYTLLEPSNKSISKDQTDRIDDVVTYQTFTSDKVSTVHGVDKAAHGTRRDAWDWRGKGLLMVASSHWQILGYGHESTEPGQNANSERNAWVVTFFAKTMFTPAGIDVYSRSKRGLNPLIVQKIENALSKVESEEIRELSKGLFSVKMSGVD</sequence>
<dbReference type="Proteomes" id="UP000243723">
    <property type="component" value="Unassembled WGS sequence"/>
</dbReference>
<keyword evidence="3" id="KW-1185">Reference proteome</keyword>
<dbReference type="OrthoDB" id="9975758at2759"/>
<reference evidence="2 3" key="1">
    <citation type="submission" date="2017-05" db="EMBL/GenBank/DDBJ databases">
        <title>Draft genome sequence of Elsinoe australis.</title>
        <authorList>
            <person name="Cheng Q."/>
        </authorList>
    </citation>
    <scope>NUCLEOTIDE SEQUENCE [LARGE SCALE GENOMIC DNA]</scope>
    <source>
        <strain evidence="2 3">NL1</strain>
    </source>
</reference>
<comment type="caution">
    <text evidence="2">The sequence shown here is derived from an EMBL/GenBank/DDBJ whole genome shotgun (WGS) entry which is preliminary data.</text>
</comment>
<feature type="region of interest" description="Disordered" evidence="1">
    <location>
        <begin position="1"/>
        <end position="23"/>
    </location>
</feature>
<evidence type="ECO:0000313" key="2">
    <source>
        <dbReference type="EMBL" id="PSK42525.1"/>
    </source>
</evidence>
<dbReference type="STRING" id="40998.A0A2P7Z2S8"/>
<name>A0A2P7Z2S8_9PEZI</name>
<organism evidence="2 3">
    <name type="scientific">Elsinoe australis</name>
    <dbReference type="NCBI Taxonomy" id="40998"/>
    <lineage>
        <taxon>Eukaryota</taxon>
        <taxon>Fungi</taxon>
        <taxon>Dikarya</taxon>
        <taxon>Ascomycota</taxon>
        <taxon>Pezizomycotina</taxon>
        <taxon>Dothideomycetes</taxon>
        <taxon>Dothideomycetidae</taxon>
        <taxon>Myriangiales</taxon>
        <taxon>Elsinoaceae</taxon>
        <taxon>Elsinoe</taxon>
    </lineage>
</organism>
<dbReference type="EMBL" id="NHZQ01000335">
    <property type="protein sequence ID" value="PSK42525.1"/>
    <property type="molecule type" value="Genomic_DNA"/>
</dbReference>
<protein>
    <submittedName>
        <fullName evidence="2">Uncharacterized protein</fullName>
    </submittedName>
</protein>
<accession>A0A2P7Z2S8</accession>
<evidence type="ECO:0000256" key="1">
    <source>
        <dbReference type="SAM" id="MobiDB-lite"/>
    </source>
</evidence>